<dbReference type="RefSeq" id="WP_011400489.1">
    <property type="nucleotide sequence ID" value="NC_007645.1"/>
</dbReference>
<proteinExistence type="predicted"/>
<dbReference type="AlphaFoldDB" id="Q2S7D5"/>
<dbReference type="OrthoDB" id="6198424at2"/>
<accession>Q2S7D5</accession>
<evidence type="ECO:0000313" key="1">
    <source>
        <dbReference type="EMBL" id="ABC33439.1"/>
    </source>
</evidence>
<dbReference type="HOGENOM" id="CLU_2368945_0_0_6"/>
<gene>
    <name evidence="1" type="ordered locus">HCH_06816</name>
</gene>
<dbReference type="Proteomes" id="UP000000238">
    <property type="component" value="Chromosome"/>
</dbReference>
<dbReference type="EMBL" id="CP000155">
    <property type="protein sequence ID" value="ABC33439.1"/>
    <property type="molecule type" value="Genomic_DNA"/>
</dbReference>
<evidence type="ECO:0000313" key="2">
    <source>
        <dbReference type="Proteomes" id="UP000000238"/>
    </source>
</evidence>
<organism evidence="1 2">
    <name type="scientific">Hahella chejuensis (strain KCTC 2396)</name>
    <dbReference type="NCBI Taxonomy" id="349521"/>
    <lineage>
        <taxon>Bacteria</taxon>
        <taxon>Pseudomonadati</taxon>
        <taxon>Pseudomonadota</taxon>
        <taxon>Gammaproteobacteria</taxon>
        <taxon>Oceanospirillales</taxon>
        <taxon>Hahellaceae</taxon>
        <taxon>Hahella</taxon>
    </lineage>
</organism>
<keyword evidence="2" id="KW-1185">Reference proteome</keyword>
<dbReference type="KEGG" id="hch:HCH_06816"/>
<reference evidence="1 2" key="1">
    <citation type="journal article" date="2005" name="Nucleic Acids Res.">
        <title>Genomic blueprint of Hahella chejuensis, a marine microbe producing an algicidal agent.</title>
        <authorList>
            <person name="Jeong H."/>
            <person name="Yim J.H."/>
            <person name="Lee C."/>
            <person name="Choi S.-H."/>
            <person name="Park Y.K."/>
            <person name="Yoon S.H."/>
            <person name="Hur C.-G."/>
            <person name="Kang H.-Y."/>
            <person name="Kim D."/>
            <person name="Lee H.H."/>
            <person name="Park K.H."/>
            <person name="Park S.-H."/>
            <person name="Park H.-S."/>
            <person name="Lee H.K."/>
            <person name="Oh T.K."/>
            <person name="Kim J.F."/>
        </authorList>
    </citation>
    <scope>NUCLEOTIDE SEQUENCE [LARGE SCALE GENOMIC DNA]</scope>
    <source>
        <strain evidence="1 2">KCTC 2396</strain>
    </source>
</reference>
<sequence>MHEFELACGIDGLNDFLDALGGQLDAPLAQDKIALALEALAQLGDGEEEDIEFDLRYQDAVTPVIIKAAVTHNVGPRLVFATPSESLFEAARRLA</sequence>
<name>Q2S7D5_HAHCH</name>
<protein>
    <submittedName>
        <fullName evidence="1">Uncharacterized protein</fullName>
    </submittedName>
</protein>